<feature type="compositionally biased region" description="Basic and acidic residues" evidence="1">
    <location>
        <begin position="7"/>
        <end position="17"/>
    </location>
</feature>
<organism evidence="2">
    <name type="scientific">Graphocephala atropunctata</name>
    <dbReference type="NCBI Taxonomy" id="36148"/>
    <lineage>
        <taxon>Eukaryota</taxon>
        <taxon>Metazoa</taxon>
        <taxon>Ecdysozoa</taxon>
        <taxon>Arthropoda</taxon>
        <taxon>Hexapoda</taxon>
        <taxon>Insecta</taxon>
        <taxon>Pterygota</taxon>
        <taxon>Neoptera</taxon>
        <taxon>Paraneoptera</taxon>
        <taxon>Hemiptera</taxon>
        <taxon>Auchenorrhyncha</taxon>
        <taxon>Membracoidea</taxon>
        <taxon>Cicadellidae</taxon>
        <taxon>Cicadellinae</taxon>
        <taxon>Cicadellini</taxon>
        <taxon>Graphocephala</taxon>
    </lineage>
</organism>
<feature type="region of interest" description="Disordered" evidence="1">
    <location>
        <begin position="1"/>
        <end position="29"/>
    </location>
</feature>
<proteinExistence type="predicted"/>
<gene>
    <name evidence="2" type="ORF">g.205</name>
</gene>
<evidence type="ECO:0000313" key="2">
    <source>
        <dbReference type="EMBL" id="JAT22340.1"/>
    </source>
</evidence>
<accession>A0A1B6LFA6</accession>
<feature type="non-terminal residue" evidence="2">
    <location>
        <position position="1"/>
    </location>
</feature>
<reference evidence="2" key="1">
    <citation type="submission" date="2015-11" db="EMBL/GenBank/DDBJ databases">
        <title>De novo transcriptome assembly of four potential Pierce s Disease insect vectors from Arizona vineyards.</title>
        <authorList>
            <person name="Tassone E.E."/>
        </authorList>
    </citation>
    <scope>NUCLEOTIDE SEQUENCE</scope>
</reference>
<name>A0A1B6LFA6_9HEMI</name>
<dbReference type="EMBL" id="GEBQ01017637">
    <property type="protein sequence ID" value="JAT22340.1"/>
    <property type="molecule type" value="Transcribed_RNA"/>
</dbReference>
<dbReference type="AlphaFoldDB" id="A0A1B6LFA6"/>
<evidence type="ECO:0000256" key="1">
    <source>
        <dbReference type="SAM" id="MobiDB-lite"/>
    </source>
</evidence>
<sequence length="338" mass="37015">AAQEAVSAHRDSQDKLLDPQANLDPPINSESTVEENIVISVKQIDSLAKTKETVDGCDLGNKTEKVQTQTGKTRPNCKKASLPRKKKNLCSNLVNVVNSNYRRLMASSSGSTVGNTRKAASVKIEERSNNKIDLVKRPERKRKDFQKVIQEIATRNSSQALPPISALLTIVEKEKDTVKKVGKKDGGDAVKIVCPKCKILVDPGKFSVHEKFCSGKMQFAWCPACPFLATLVELVPHVEKSHKKTLTLEEIGKLKKVSLSGTDLQIKDLGKNSLVLCPCCEGKVKVSLRGGLVTTTELKVQCLACPFVANLNAFLATNKINNGKVLDGKIVKRRLKFT</sequence>
<protein>
    <submittedName>
        <fullName evidence="2">Uncharacterized protein</fullName>
    </submittedName>
</protein>